<name>A0A0U1KSR9_9FIRM</name>
<dbReference type="Proteomes" id="UP000049855">
    <property type="component" value="Unassembled WGS sequence"/>
</dbReference>
<dbReference type="Pfam" id="PF07872">
    <property type="entry name" value="DUF1659"/>
    <property type="match status" value="1"/>
</dbReference>
<evidence type="ECO:0000259" key="1">
    <source>
        <dbReference type="Pfam" id="PF07872"/>
    </source>
</evidence>
<proteinExistence type="predicted"/>
<dbReference type="RefSeq" id="WP_021169202.1">
    <property type="nucleotide sequence ID" value="NZ_CTRP01000003.1"/>
</dbReference>
<gene>
    <name evidence="2" type="ORF">SpAn4DRAFT_1437</name>
</gene>
<organism evidence="2 3">
    <name type="scientific">Sporomusa ovata</name>
    <dbReference type="NCBI Taxonomy" id="2378"/>
    <lineage>
        <taxon>Bacteria</taxon>
        <taxon>Bacillati</taxon>
        <taxon>Bacillota</taxon>
        <taxon>Negativicutes</taxon>
        <taxon>Selenomonadales</taxon>
        <taxon>Sporomusaceae</taxon>
        <taxon>Sporomusa</taxon>
    </lineage>
</organism>
<dbReference type="InterPro" id="IPR012454">
    <property type="entry name" value="DUF1659"/>
</dbReference>
<evidence type="ECO:0000313" key="3">
    <source>
        <dbReference type="Proteomes" id="UP000049855"/>
    </source>
</evidence>
<accession>A0A0U1KSR9</accession>
<feature type="domain" description="DUF1659" evidence="1">
    <location>
        <begin position="2"/>
        <end position="73"/>
    </location>
</feature>
<sequence>MAVVKVPQSVKLVLKVQTGVNASGDPVYRSRTFANVKAAATDSDIFAVAEGLASLQKNSLVDIVRQDLNNLVNQ</sequence>
<keyword evidence="3" id="KW-1185">Reference proteome</keyword>
<dbReference type="EMBL" id="CTRP01000003">
    <property type="protein sequence ID" value="CQR70468.1"/>
    <property type="molecule type" value="Genomic_DNA"/>
</dbReference>
<protein>
    <recommendedName>
        <fullName evidence="1">DUF1659 domain-containing protein</fullName>
    </recommendedName>
</protein>
<dbReference type="AlphaFoldDB" id="A0A0U1KSR9"/>
<reference evidence="3" key="1">
    <citation type="submission" date="2015-03" db="EMBL/GenBank/DDBJ databases">
        <authorList>
            <person name="Nijsse Bart"/>
        </authorList>
    </citation>
    <scope>NUCLEOTIDE SEQUENCE [LARGE SCALE GENOMIC DNA]</scope>
</reference>
<evidence type="ECO:0000313" key="2">
    <source>
        <dbReference type="EMBL" id="CQR70468.1"/>
    </source>
</evidence>